<evidence type="ECO:0000256" key="18">
    <source>
        <dbReference type="SAM" id="Phobius"/>
    </source>
</evidence>
<dbReference type="EMBL" id="WNYA01004185">
    <property type="protein sequence ID" value="KAG8542951.1"/>
    <property type="molecule type" value="Genomic_DNA"/>
</dbReference>
<dbReference type="AlphaFoldDB" id="A0AAV6Z450"/>
<dbReference type="InterPro" id="IPR052149">
    <property type="entry name" value="17-beta-HSD3-like"/>
</dbReference>
<evidence type="ECO:0000256" key="15">
    <source>
        <dbReference type="ARBA" id="ARBA00048022"/>
    </source>
</evidence>
<comment type="caution">
    <text evidence="19">The sequence shown here is derived from an EMBL/GenBank/DDBJ whole genome shotgun (WGS) entry which is preliminary data.</text>
</comment>
<feature type="transmembrane region" description="Helical" evidence="18">
    <location>
        <begin position="6"/>
        <end position="23"/>
    </location>
</feature>
<dbReference type="PANTHER" id="PTHR44889">
    <property type="entry name" value="INACTIVE HYDROXYSTEROID DEHYDROGENASE-LIKE PROTEIN 1"/>
    <property type="match status" value="1"/>
</dbReference>
<dbReference type="GO" id="GO:0005789">
    <property type="term" value="C:endoplasmic reticulum membrane"/>
    <property type="evidence" value="ECO:0007669"/>
    <property type="project" value="UniProtKB-SubCell"/>
</dbReference>
<dbReference type="GO" id="GO:0004303">
    <property type="term" value="F:estradiol 17-beta-dehydrogenase [NAD(P)+] activity"/>
    <property type="evidence" value="ECO:0007669"/>
    <property type="project" value="UniProtKB-EC"/>
</dbReference>
<accession>A0AAV6Z450</accession>
<keyword evidence="18" id="KW-0472">Membrane</keyword>
<dbReference type="EC" id="1.1.1.330" evidence="13"/>
<evidence type="ECO:0000256" key="8">
    <source>
        <dbReference type="ARBA" id="ARBA00023128"/>
    </source>
</evidence>
<dbReference type="GO" id="GO:0006694">
    <property type="term" value="P:steroid biosynthetic process"/>
    <property type="evidence" value="ECO:0007669"/>
    <property type="project" value="UniProtKB-KW"/>
</dbReference>
<dbReference type="SUPFAM" id="SSF51735">
    <property type="entry name" value="NAD(P)-binding Rossmann-fold domains"/>
    <property type="match status" value="1"/>
</dbReference>
<dbReference type="InterPro" id="IPR036291">
    <property type="entry name" value="NAD(P)-bd_dom_sf"/>
</dbReference>
<keyword evidence="20" id="KW-1185">Reference proteome</keyword>
<reference evidence="19" key="1">
    <citation type="thesis" date="2020" institute="ProQuest LLC" country="789 East Eisenhower Parkway, Ann Arbor, MI, USA">
        <title>Comparative Genomics and Chromosome Evolution.</title>
        <authorList>
            <person name="Mudd A.B."/>
        </authorList>
    </citation>
    <scope>NUCLEOTIDE SEQUENCE</scope>
    <source>
        <strain evidence="19">237g6f4</strain>
        <tissue evidence="19">Blood</tissue>
    </source>
</reference>
<evidence type="ECO:0000256" key="4">
    <source>
        <dbReference type="ARBA" id="ARBA00022857"/>
    </source>
</evidence>
<evidence type="ECO:0000256" key="7">
    <source>
        <dbReference type="ARBA" id="ARBA00023002"/>
    </source>
</evidence>
<keyword evidence="6 18" id="KW-1133">Transmembrane helix</keyword>
<comment type="similarity">
    <text evidence="12">Belongs to the short-chain dehydrogenases/reductases (SDR) family. 17-beta-HSD 3 subfamily.</text>
</comment>
<keyword evidence="5" id="KW-0443">Lipid metabolism</keyword>
<evidence type="ECO:0000256" key="17">
    <source>
        <dbReference type="ARBA" id="ARBA00049509"/>
    </source>
</evidence>
<protein>
    <recommendedName>
        <fullName evidence="14">3-ketoacyl-CoA reductase</fullName>
        <ecNumber evidence="13">1.1.1.330</ecNumber>
        <ecNumber evidence="9">1.1.1.62</ecNumber>
    </recommendedName>
</protein>
<evidence type="ECO:0000256" key="5">
    <source>
        <dbReference type="ARBA" id="ARBA00022955"/>
    </source>
</evidence>
<feature type="transmembrane region" description="Helical" evidence="18">
    <location>
        <begin position="236"/>
        <end position="253"/>
    </location>
</feature>
<keyword evidence="5" id="KW-0444">Lipid biosynthesis</keyword>
<dbReference type="FunFam" id="3.40.50.720:FF:000137">
    <property type="entry name" value="Hydroxysteroid (17-beta) dehydrogenase 3"/>
    <property type="match status" value="1"/>
</dbReference>
<comment type="catalytic activity">
    <reaction evidence="17">
        <text>a very-long-chain (3R)-3-hydroxyacyl-CoA + NADP(+) = a very-long-chain 3-oxoacyl-CoA + NADPH + H(+)</text>
        <dbReference type="Rhea" id="RHEA:48680"/>
        <dbReference type="ChEBI" id="CHEBI:15378"/>
        <dbReference type="ChEBI" id="CHEBI:57783"/>
        <dbReference type="ChEBI" id="CHEBI:58349"/>
        <dbReference type="ChEBI" id="CHEBI:85440"/>
        <dbReference type="ChEBI" id="CHEBI:90725"/>
        <dbReference type="EC" id="1.1.1.330"/>
    </reaction>
</comment>
<dbReference type="GO" id="GO:0141040">
    <property type="term" value="F:very-long-chain 3-oxoacyl-CoA reductase activity"/>
    <property type="evidence" value="ECO:0007669"/>
    <property type="project" value="UniProtKB-EC"/>
</dbReference>
<evidence type="ECO:0000256" key="6">
    <source>
        <dbReference type="ARBA" id="ARBA00022989"/>
    </source>
</evidence>
<keyword evidence="3 18" id="KW-0812">Transmembrane</keyword>
<evidence type="ECO:0000256" key="14">
    <source>
        <dbReference type="ARBA" id="ARBA00041250"/>
    </source>
</evidence>
<evidence type="ECO:0000313" key="19">
    <source>
        <dbReference type="EMBL" id="KAG8542950.1"/>
    </source>
</evidence>
<dbReference type="Proteomes" id="UP000824782">
    <property type="component" value="Unassembled WGS sequence"/>
</dbReference>
<evidence type="ECO:0000256" key="13">
    <source>
        <dbReference type="ARBA" id="ARBA00039105"/>
    </source>
</evidence>
<comment type="catalytic activity">
    <reaction evidence="15">
        <text>17beta-estradiol + NAD(+) = estrone + NADH + H(+)</text>
        <dbReference type="Rhea" id="RHEA:24612"/>
        <dbReference type="ChEBI" id="CHEBI:15378"/>
        <dbReference type="ChEBI" id="CHEBI:16469"/>
        <dbReference type="ChEBI" id="CHEBI:17263"/>
        <dbReference type="ChEBI" id="CHEBI:57540"/>
        <dbReference type="ChEBI" id="CHEBI:57945"/>
        <dbReference type="EC" id="1.1.1.62"/>
    </reaction>
</comment>
<feature type="transmembrane region" description="Helical" evidence="18">
    <location>
        <begin position="183"/>
        <end position="202"/>
    </location>
</feature>
<gene>
    <name evidence="19" type="ORF">GDO81_025748</name>
</gene>
<comment type="pathway">
    <text evidence="11">Steroid biosynthesis; estrogen biosynthesis.</text>
</comment>
<evidence type="ECO:0000256" key="2">
    <source>
        <dbReference type="ARBA" id="ARBA00004477"/>
    </source>
</evidence>
<dbReference type="Gene3D" id="3.40.50.720">
    <property type="entry name" value="NAD(P)-binding Rossmann-like Domain"/>
    <property type="match status" value="1"/>
</dbReference>
<dbReference type="PRINTS" id="PR00081">
    <property type="entry name" value="GDHRDH"/>
</dbReference>
<evidence type="ECO:0000256" key="10">
    <source>
        <dbReference type="ARBA" id="ARBA00037337"/>
    </source>
</evidence>
<keyword evidence="7" id="KW-0560">Oxidoreductase</keyword>
<dbReference type="EMBL" id="WNYA01004185">
    <property type="protein sequence ID" value="KAG8542952.1"/>
    <property type="molecule type" value="Genomic_DNA"/>
</dbReference>
<organism evidence="19 20">
    <name type="scientific">Engystomops pustulosus</name>
    <name type="common">Tungara frog</name>
    <name type="synonym">Physalaemus pustulosus</name>
    <dbReference type="NCBI Taxonomy" id="76066"/>
    <lineage>
        <taxon>Eukaryota</taxon>
        <taxon>Metazoa</taxon>
        <taxon>Chordata</taxon>
        <taxon>Craniata</taxon>
        <taxon>Vertebrata</taxon>
        <taxon>Euteleostomi</taxon>
        <taxon>Amphibia</taxon>
        <taxon>Batrachia</taxon>
        <taxon>Anura</taxon>
        <taxon>Neobatrachia</taxon>
        <taxon>Hyloidea</taxon>
        <taxon>Leptodactylidae</taxon>
        <taxon>Leiuperinae</taxon>
        <taxon>Engystomops</taxon>
    </lineage>
</organism>
<evidence type="ECO:0000313" key="20">
    <source>
        <dbReference type="Proteomes" id="UP000824782"/>
    </source>
</evidence>
<comment type="function">
    <text evidence="10">Catalyzes the second of the four reactions of the long-chain fatty acids elongation cycle. This endoplasmic reticulum-bound enzymatic process, allows the addition of two carbons to the chain of long- and very long-chain fatty acids/VLCFAs per cycle. This enzyme has a 3-ketoacyl-CoA reductase activity, reducing 3-ketoacyl-CoA to 3-hydroxyacyl-CoA, within each cycle of fatty acid elongation. Thereby, it may participate in the production of VLCFAs of different chain lengths that are involved in multiple biological processes as precursors of membrane lipids and lipid mediators. May also catalyze the transformation of estrone (E1) into estradiol (E2) and play a role in estrogen formation.</text>
</comment>
<evidence type="ECO:0000256" key="3">
    <source>
        <dbReference type="ARBA" id="ARBA00022692"/>
    </source>
</evidence>
<keyword evidence="5" id="KW-0752">Steroid biosynthesis</keyword>
<comment type="catalytic activity">
    <reaction evidence="16">
        <text>17beta-estradiol + NADP(+) = estrone + NADPH + H(+)</text>
        <dbReference type="Rhea" id="RHEA:24616"/>
        <dbReference type="ChEBI" id="CHEBI:15378"/>
        <dbReference type="ChEBI" id="CHEBI:16469"/>
        <dbReference type="ChEBI" id="CHEBI:17263"/>
        <dbReference type="ChEBI" id="CHEBI:57783"/>
        <dbReference type="ChEBI" id="CHEBI:58349"/>
        <dbReference type="EC" id="1.1.1.62"/>
    </reaction>
</comment>
<dbReference type="GO" id="GO:0005739">
    <property type="term" value="C:mitochondrion"/>
    <property type="evidence" value="ECO:0007669"/>
    <property type="project" value="UniProtKB-SubCell"/>
</dbReference>
<evidence type="ECO:0000256" key="16">
    <source>
        <dbReference type="ARBA" id="ARBA00048906"/>
    </source>
</evidence>
<dbReference type="InterPro" id="IPR002347">
    <property type="entry name" value="SDR_fam"/>
</dbReference>
<dbReference type="Pfam" id="PF00106">
    <property type="entry name" value="adh_short"/>
    <property type="match status" value="1"/>
</dbReference>
<proteinExistence type="inferred from homology"/>
<dbReference type="PANTHER" id="PTHR44889:SF1">
    <property type="entry name" value="INACTIVE HYDROXYSTEROID DEHYDROGENASE-LIKE PROTEIN 1"/>
    <property type="match status" value="1"/>
</dbReference>
<evidence type="ECO:0000256" key="11">
    <source>
        <dbReference type="ARBA" id="ARBA00037929"/>
    </source>
</evidence>
<evidence type="ECO:0000256" key="12">
    <source>
        <dbReference type="ARBA" id="ARBA00038261"/>
    </source>
</evidence>
<name>A0AAV6Z450_ENGPU</name>
<evidence type="ECO:0000256" key="1">
    <source>
        <dbReference type="ARBA" id="ARBA00004173"/>
    </source>
</evidence>
<comment type="subcellular location">
    <subcellularLocation>
        <location evidence="2">Endoplasmic reticulum membrane</location>
        <topology evidence="2">Multi-pass membrane protein</topology>
    </subcellularLocation>
    <subcellularLocation>
        <location evidence="1">Mitochondrion</location>
    </subcellularLocation>
</comment>
<keyword evidence="4" id="KW-0521">NADP</keyword>
<keyword evidence="8" id="KW-0496">Mitochondrion</keyword>
<evidence type="ECO:0000256" key="9">
    <source>
        <dbReference type="ARBA" id="ARBA00024072"/>
    </source>
</evidence>
<dbReference type="CDD" id="cd05356">
    <property type="entry name" value="17beta-HSD1_like_SDR_c"/>
    <property type="match status" value="1"/>
</dbReference>
<dbReference type="EC" id="1.1.1.62" evidence="9"/>
<sequence length="268" mass="29983">MEGLGIFGATDMIGAVASIPALLSGAMSHVYYSYTEILAVVGVFYIMWKMFNFLYFCYTLIQLHVTPWLLNKTKHIQHYGEWAIVTGATAGIGKEYAEELAKHGMNILLISRSKEKLQEVSDAITKTYGVKTRFIIADFSRGQEVYPTIKEVVNGLDIGILVNNAGLFYEFPERFAKVPEDKVWEIINVNIAAAVMMAHIVLPGMVERKRGAIVNVTSATCCQPVPLMTLYAATKVMIIYVWCHAAGLFIYSINKHIKITELFITSHM</sequence>
<dbReference type="EMBL" id="WNYA01004185">
    <property type="protein sequence ID" value="KAG8542950.1"/>
    <property type="molecule type" value="Genomic_DNA"/>
</dbReference>